<name>A0A953J663_9BACT</name>
<accession>A0A953J663</accession>
<dbReference type="AlphaFoldDB" id="A0A953J663"/>
<sequence>MKGVARAVFSLLVGLAVGTVFAKLSFPGYTHATVVIRKGGAPKPLSLNGTGGRQVLALSMKNLQKSREIGIRMEGAEIQSWYPPVVRMPFNKGISFEEGIFSGVEPGKRIPVYIVFTDNGKNRKIEVVDPTEGSLIQTIDILRGQGDAEHRH</sequence>
<dbReference type="Proteomes" id="UP000705867">
    <property type="component" value="Unassembled WGS sequence"/>
</dbReference>
<reference evidence="1" key="1">
    <citation type="journal article" date="2021" name="bioRxiv">
        <title>Unraveling nitrogen, sulfur and carbon metabolic pathways and microbial community transcriptional responses to substrate deprivation and toxicity stresses in a bioreactor mimicking anoxic brackish coastal sediment conditions.</title>
        <authorList>
            <person name="Martins P.D."/>
            <person name="Echeveste M.J."/>
            <person name="Arshad A."/>
            <person name="Kurth J."/>
            <person name="Ouboter H."/>
            <person name="Jetten M.S.M."/>
            <person name="Welte C.U."/>
        </authorList>
    </citation>
    <scope>NUCLEOTIDE SEQUENCE</scope>
    <source>
        <strain evidence="1">MAG_39</strain>
    </source>
</reference>
<evidence type="ECO:0000313" key="2">
    <source>
        <dbReference type="Proteomes" id="UP000705867"/>
    </source>
</evidence>
<comment type="caution">
    <text evidence="1">The sequence shown here is derived from an EMBL/GenBank/DDBJ whole genome shotgun (WGS) entry which is preliminary data.</text>
</comment>
<gene>
    <name evidence="1" type="ORF">K8I29_03870</name>
</gene>
<protein>
    <submittedName>
        <fullName evidence="1">Uncharacterized protein</fullName>
    </submittedName>
</protein>
<proteinExistence type="predicted"/>
<reference evidence="1" key="2">
    <citation type="submission" date="2021-08" db="EMBL/GenBank/DDBJ databases">
        <authorList>
            <person name="Dalcin Martins P."/>
        </authorList>
    </citation>
    <scope>NUCLEOTIDE SEQUENCE</scope>
    <source>
        <strain evidence="1">MAG_39</strain>
    </source>
</reference>
<evidence type="ECO:0000313" key="1">
    <source>
        <dbReference type="EMBL" id="MBZ0155337.1"/>
    </source>
</evidence>
<dbReference type="EMBL" id="JAIOIV010000028">
    <property type="protein sequence ID" value="MBZ0155337.1"/>
    <property type="molecule type" value="Genomic_DNA"/>
</dbReference>
<organism evidence="1 2">
    <name type="scientific">Candidatus Nitrobium versatile</name>
    <dbReference type="NCBI Taxonomy" id="2884831"/>
    <lineage>
        <taxon>Bacteria</taxon>
        <taxon>Pseudomonadati</taxon>
        <taxon>Nitrospirota</taxon>
        <taxon>Nitrospiria</taxon>
        <taxon>Nitrospirales</taxon>
        <taxon>Nitrospiraceae</taxon>
        <taxon>Candidatus Nitrobium</taxon>
    </lineage>
</organism>